<keyword evidence="4 5" id="KW-0472">Membrane</keyword>
<dbReference type="InterPro" id="IPR002033">
    <property type="entry name" value="TatC"/>
</dbReference>
<accession>A0A429XJL8</accession>
<dbReference type="InterPro" id="IPR019820">
    <property type="entry name" value="Sec-indep_translocase_CS"/>
</dbReference>
<keyword evidence="5" id="KW-0813">Transport</keyword>
<keyword evidence="3 5" id="KW-1133">Transmembrane helix</keyword>
<keyword evidence="5" id="KW-1003">Cell membrane</keyword>
<dbReference type="Proteomes" id="UP000279470">
    <property type="component" value="Unassembled WGS sequence"/>
</dbReference>
<dbReference type="EMBL" id="RXFM01000045">
    <property type="protein sequence ID" value="RST66229.1"/>
    <property type="molecule type" value="Genomic_DNA"/>
</dbReference>
<dbReference type="NCBIfam" id="TIGR00945">
    <property type="entry name" value="tatC"/>
    <property type="match status" value="1"/>
</dbReference>
<evidence type="ECO:0000313" key="6">
    <source>
        <dbReference type="EMBL" id="RST66229.1"/>
    </source>
</evidence>
<feature type="transmembrane region" description="Helical" evidence="5">
    <location>
        <begin position="26"/>
        <end position="45"/>
    </location>
</feature>
<dbReference type="PANTHER" id="PTHR30371:SF0">
    <property type="entry name" value="SEC-INDEPENDENT PROTEIN TRANSLOCASE PROTEIN TATC, CHLOROPLASTIC-RELATED"/>
    <property type="match status" value="1"/>
</dbReference>
<dbReference type="GO" id="GO:0033281">
    <property type="term" value="C:TAT protein transport complex"/>
    <property type="evidence" value="ECO:0007669"/>
    <property type="project" value="UniProtKB-UniRule"/>
</dbReference>
<dbReference type="GO" id="GO:0065002">
    <property type="term" value="P:intracellular protein transmembrane transport"/>
    <property type="evidence" value="ECO:0007669"/>
    <property type="project" value="TreeGrafter"/>
</dbReference>
<feature type="transmembrane region" description="Helical" evidence="5">
    <location>
        <begin position="115"/>
        <end position="137"/>
    </location>
</feature>
<feature type="transmembrane region" description="Helical" evidence="5">
    <location>
        <begin position="171"/>
        <end position="193"/>
    </location>
</feature>
<dbReference type="PANTHER" id="PTHR30371">
    <property type="entry name" value="SEC-INDEPENDENT PROTEIN TRANSLOCASE PROTEIN TATC"/>
    <property type="match status" value="1"/>
</dbReference>
<feature type="transmembrane region" description="Helical" evidence="5">
    <location>
        <begin position="82"/>
        <end position="103"/>
    </location>
</feature>
<comment type="subcellular location">
    <subcellularLocation>
        <location evidence="5">Cell membrane</location>
        <topology evidence="5">Multi-pass membrane protein</topology>
    </subcellularLocation>
    <subcellularLocation>
        <location evidence="1">Membrane</location>
        <topology evidence="1">Multi-pass membrane protein</topology>
    </subcellularLocation>
</comment>
<comment type="subunit">
    <text evidence="5">The Tat system comprises two distinct complexes: a TatABC complex, containing multiple copies of TatA, TatB and TatC subunits, and a separate TatA complex, containing only TatA subunits. Substrates initially bind to the TatABC complex, which probably triggers association of the separate TatA complex to form the active translocon.</text>
</comment>
<dbReference type="GO" id="GO:0043953">
    <property type="term" value="P:protein transport by the Tat complex"/>
    <property type="evidence" value="ECO:0007669"/>
    <property type="project" value="UniProtKB-UniRule"/>
</dbReference>
<proteinExistence type="inferred from homology"/>
<evidence type="ECO:0000256" key="3">
    <source>
        <dbReference type="ARBA" id="ARBA00022989"/>
    </source>
</evidence>
<dbReference type="PRINTS" id="PR01840">
    <property type="entry name" value="TATCFAMILY"/>
</dbReference>
<keyword evidence="2 5" id="KW-0812">Transmembrane</keyword>
<evidence type="ECO:0000256" key="1">
    <source>
        <dbReference type="ARBA" id="ARBA00004141"/>
    </source>
</evidence>
<feature type="transmembrane region" description="Helical" evidence="5">
    <location>
        <begin position="205"/>
        <end position="221"/>
    </location>
</feature>
<organism evidence="6 7">
    <name type="scientific">Candidatus Aquarickettsia rohweri</name>
    <dbReference type="NCBI Taxonomy" id="2602574"/>
    <lineage>
        <taxon>Bacteria</taxon>
        <taxon>Pseudomonadati</taxon>
        <taxon>Pseudomonadota</taxon>
        <taxon>Alphaproteobacteria</taxon>
        <taxon>Rickettsiales</taxon>
        <taxon>Candidatus Midichloriaceae</taxon>
        <taxon>Candidatus Aquarickettsia</taxon>
    </lineage>
</organism>
<comment type="function">
    <text evidence="5">Part of the twin-arginine translocation (Tat) system that transports large folded proteins containing a characteristic twin-arginine motif in their signal peptide across membranes. Together with TatB, TatC is part of a receptor directly interacting with Tat signal peptides.</text>
</comment>
<keyword evidence="5" id="KW-0653">Protein transport</keyword>
<name>A0A429XJL8_9RICK</name>
<protein>
    <recommendedName>
        <fullName evidence="5">Sec-independent protein translocase protein TatC</fullName>
    </recommendedName>
</protein>
<evidence type="ECO:0000256" key="2">
    <source>
        <dbReference type="ARBA" id="ARBA00022692"/>
    </source>
</evidence>
<evidence type="ECO:0000256" key="5">
    <source>
        <dbReference type="HAMAP-Rule" id="MF_00902"/>
    </source>
</evidence>
<comment type="caution">
    <text evidence="6">The sequence shown here is derived from an EMBL/GenBank/DDBJ whole genome shotgun (WGS) entry which is preliminary data.</text>
</comment>
<dbReference type="Pfam" id="PF00902">
    <property type="entry name" value="TatC"/>
    <property type="match status" value="1"/>
</dbReference>
<evidence type="ECO:0000256" key="4">
    <source>
        <dbReference type="ARBA" id="ARBA00023136"/>
    </source>
</evidence>
<comment type="similarity">
    <text evidence="5">Belongs to the TatC family.</text>
</comment>
<dbReference type="OrthoDB" id="9777044at2"/>
<dbReference type="GO" id="GO:0009977">
    <property type="term" value="F:proton motive force dependent protein transmembrane transporter activity"/>
    <property type="evidence" value="ECO:0007669"/>
    <property type="project" value="TreeGrafter"/>
</dbReference>
<reference evidence="7" key="1">
    <citation type="submission" date="2018-11" db="EMBL/GenBank/DDBJ databases">
        <title>Phylogenetic, genomic, and biogeographic characterization of a novel and ubiquitous marine invertebrate-associated Rickettsiales parasite, Candidatus Marinoinvertebrata rohwerii, gen. nov., sp. nov.</title>
        <authorList>
            <person name="Klinges J.G."/>
            <person name="Rosales S.M."/>
            <person name="Mcminds R."/>
            <person name="Shaver E.C."/>
            <person name="Shantz A."/>
            <person name="Peters E.C."/>
            <person name="Burkepile D.E."/>
            <person name="Silliman B.R."/>
            <person name="Vega Thurber R.L."/>
        </authorList>
    </citation>
    <scope>NUCLEOTIDE SEQUENCE [LARGE SCALE GENOMIC DNA]</scope>
    <source>
        <strain evidence="7">a_cerv_44</strain>
    </source>
</reference>
<sequence>MKIKKNKINLKTYTLEEHLIEFKNRFLKIFFSFIIFTIITFQFSWEIFNILALPLTKISNNSKNFHFIYTKLTEGFMTELKISFISSLFLTSPIIFFQLYKFLEPGLYKNEKKALVPYVFFPPVLFMTGILIVYFIVMPITWRFFIGFQNLDIKNGVTIILEAKISEYIDLILELFIGFGLAFQLPILLIMLTKLDIINYTQLKKFRRYAIVLIFILAAILTPPDIFSQLILALPLVLLYEISIMLCKKIK</sequence>
<keyword evidence="7" id="KW-1185">Reference proteome</keyword>
<feature type="transmembrane region" description="Helical" evidence="5">
    <location>
        <begin position="227"/>
        <end position="247"/>
    </location>
</feature>
<evidence type="ECO:0000313" key="7">
    <source>
        <dbReference type="Proteomes" id="UP000279470"/>
    </source>
</evidence>
<dbReference type="HAMAP" id="MF_00902">
    <property type="entry name" value="TatC"/>
    <property type="match status" value="1"/>
</dbReference>
<keyword evidence="5" id="KW-0811">Translocation</keyword>
<dbReference type="AlphaFoldDB" id="A0A429XJL8"/>
<dbReference type="PROSITE" id="PS01218">
    <property type="entry name" value="TATC"/>
    <property type="match status" value="1"/>
</dbReference>
<gene>
    <name evidence="5 6" type="primary">tatC</name>
    <name evidence="6" type="ORF">EIC27_03770</name>
</gene>